<feature type="region of interest" description="Disordered" evidence="1">
    <location>
        <begin position="68"/>
        <end position="137"/>
    </location>
</feature>
<proteinExistence type="predicted"/>
<dbReference type="PANTHER" id="PTHR33781">
    <property type="entry name" value="PROTEIN PHYTOCHROME KINASE SUBSTRATE 1-RELATED"/>
    <property type="match status" value="1"/>
</dbReference>
<name>A0A2U1NX71_ARTAN</name>
<keyword evidence="3" id="KW-1185">Reference proteome</keyword>
<dbReference type="InterPro" id="IPR039615">
    <property type="entry name" value="PKS"/>
</dbReference>
<feature type="compositionally biased region" description="Polar residues" evidence="1">
    <location>
        <begin position="78"/>
        <end position="89"/>
    </location>
</feature>
<dbReference type="Proteomes" id="UP000245207">
    <property type="component" value="Unassembled WGS sequence"/>
</dbReference>
<sequence>MIASEKRVSLFGNNVDHQDVSFSSYLNENNTMVLKLTHPPQINLKKKVEDGEIGIFGAEKYFKGAMDDQLPRTPHSIKPTNYHPNNLQGKNEEPPKPQTGSATPSVRSEASWNSRSGLLANGGYNQQTRQSAKREKTSSVKSLFTSLGCNCNDKASIKIAENKVIVKEPVKPPTKVYTGGFNDNKVSIKREDCFAFPVLNSNTHHTVKTEIPKVEEEDITHVRTRRNSLEAFGSPILEKGKKSFSLEKKLTMLNWDGVTPRSENIDMRGEHNDAGTSAAGFSIMSDYEDTRTSKTLNMPTTKNVKANGDMDRAVKGTTGILSGCNSHKSVRVAGEHVMVSNGVLSAEKLRAVGITSRGIYEHGNSVFVVQNLNINTAQIVKAGNFPFGLLGHRAIYLIELMFIHSIIFLKNPNFLFFPLTISSNDPDFVFSSSQFYKSILDTLLALIISLNVSYSNRVFGIGIIFSEHQKARKQHDLKDLHLHYSCNRTGMKIFLKTCHVNQELIKHHTYYRLPNTNIPAIFIVTGCPEQVLSGSVDINVNARRQHARIQGLYLFICYSTKCVFSCTLI</sequence>
<dbReference type="STRING" id="35608.A0A2U1NX71"/>
<comment type="caution">
    <text evidence="2">The sequence shown here is derived from an EMBL/GenBank/DDBJ whole genome shotgun (WGS) entry which is preliminary data.</text>
</comment>
<organism evidence="2 3">
    <name type="scientific">Artemisia annua</name>
    <name type="common">Sweet wormwood</name>
    <dbReference type="NCBI Taxonomy" id="35608"/>
    <lineage>
        <taxon>Eukaryota</taxon>
        <taxon>Viridiplantae</taxon>
        <taxon>Streptophyta</taxon>
        <taxon>Embryophyta</taxon>
        <taxon>Tracheophyta</taxon>
        <taxon>Spermatophyta</taxon>
        <taxon>Magnoliopsida</taxon>
        <taxon>eudicotyledons</taxon>
        <taxon>Gunneridae</taxon>
        <taxon>Pentapetalae</taxon>
        <taxon>asterids</taxon>
        <taxon>campanulids</taxon>
        <taxon>Asterales</taxon>
        <taxon>Asteraceae</taxon>
        <taxon>Asteroideae</taxon>
        <taxon>Anthemideae</taxon>
        <taxon>Artemisiinae</taxon>
        <taxon>Artemisia</taxon>
    </lineage>
</organism>
<protein>
    <submittedName>
        <fullName evidence="2">Phytochrome kinase substrate 2</fullName>
    </submittedName>
</protein>
<dbReference type="AlphaFoldDB" id="A0A2U1NX71"/>
<dbReference type="PANTHER" id="PTHR33781:SF4">
    <property type="entry name" value="PROTEIN PHYTOCHROME KINASE SUBSTRATE 1"/>
    <property type="match status" value="1"/>
</dbReference>
<dbReference type="GO" id="GO:0009638">
    <property type="term" value="P:phototropism"/>
    <property type="evidence" value="ECO:0007669"/>
    <property type="project" value="InterPro"/>
</dbReference>
<evidence type="ECO:0000313" key="2">
    <source>
        <dbReference type="EMBL" id="PWA78084.1"/>
    </source>
</evidence>
<dbReference type="EMBL" id="PKPP01002039">
    <property type="protein sequence ID" value="PWA78084.1"/>
    <property type="molecule type" value="Genomic_DNA"/>
</dbReference>
<feature type="compositionally biased region" description="Polar residues" evidence="1">
    <location>
        <begin position="98"/>
        <end position="116"/>
    </location>
</feature>
<keyword evidence="2" id="KW-0808">Transferase</keyword>
<keyword evidence="2" id="KW-0418">Kinase</keyword>
<evidence type="ECO:0000256" key="1">
    <source>
        <dbReference type="SAM" id="MobiDB-lite"/>
    </source>
</evidence>
<gene>
    <name evidence="2" type="ORF">CTI12_AA061870</name>
</gene>
<evidence type="ECO:0000313" key="3">
    <source>
        <dbReference type="Proteomes" id="UP000245207"/>
    </source>
</evidence>
<reference evidence="2 3" key="1">
    <citation type="journal article" date="2018" name="Mol. Plant">
        <title>The genome of Artemisia annua provides insight into the evolution of Asteraceae family and artemisinin biosynthesis.</title>
        <authorList>
            <person name="Shen Q."/>
            <person name="Zhang L."/>
            <person name="Liao Z."/>
            <person name="Wang S."/>
            <person name="Yan T."/>
            <person name="Shi P."/>
            <person name="Liu M."/>
            <person name="Fu X."/>
            <person name="Pan Q."/>
            <person name="Wang Y."/>
            <person name="Lv Z."/>
            <person name="Lu X."/>
            <person name="Zhang F."/>
            <person name="Jiang W."/>
            <person name="Ma Y."/>
            <person name="Chen M."/>
            <person name="Hao X."/>
            <person name="Li L."/>
            <person name="Tang Y."/>
            <person name="Lv G."/>
            <person name="Zhou Y."/>
            <person name="Sun X."/>
            <person name="Brodelius P.E."/>
            <person name="Rose J.K.C."/>
            <person name="Tang K."/>
        </authorList>
    </citation>
    <scope>NUCLEOTIDE SEQUENCE [LARGE SCALE GENOMIC DNA]</scope>
    <source>
        <strain evidence="3">cv. Huhao1</strain>
        <tissue evidence="2">Leaf</tissue>
    </source>
</reference>
<dbReference type="OrthoDB" id="1916150at2759"/>
<accession>A0A2U1NX71</accession>
<dbReference type="GO" id="GO:0016301">
    <property type="term" value="F:kinase activity"/>
    <property type="evidence" value="ECO:0007669"/>
    <property type="project" value="UniProtKB-KW"/>
</dbReference>